<dbReference type="EMBL" id="MCFH01000003">
    <property type="protein sequence ID" value="ORX59158.1"/>
    <property type="molecule type" value="Genomic_DNA"/>
</dbReference>
<dbReference type="InterPro" id="IPR016024">
    <property type="entry name" value="ARM-type_fold"/>
</dbReference>
<organism evidence="7 8">
    <name type="scientific">Piromyces finnis</name>
    <dbReference type="NCBI Taxonomy" id="1754191"/>
    <lineage>
        <taxon>Eukaryota</taxon>
        <taxon>Fungi</taxon>
        <taxon>Fungi incertae sedis</taxon>
        <taxon>Chytridiomycota</taxon>
        <taxon>Chytridiomycota incertae sedis</taxon>
        <taxon>Neocallimastigomycetes</taxon>
        <taxon>Neocallimastigales</taxon>
        <taxon>Neocallimastigaceae</taxon>
        <taxon>Piromyces</taxon>
    </lineage>
</organism>
<dbReference type="GO" id="GO:0015031">
    <property type="term" value="P:protein transport"/>
    <property type="evidence" value="ECO:0007669"/>
    <property type="project" value="UniProtKB-KW"/>
</dbReference>
<reference evidence="7 8" key="1">
    <citation type="submission" date="2016-08" db="EMBL/GenBank/DDBJ databases">
        <title>Genomes of anaerobic fungi encode conserved fungal cellulosomes for biomass hydrolysis.</title>
        <authorList>
            <consortium name="DOE Joint Genome Institute"/>
            <person name="Haitjema C.H."/>
            <person name="Gilmore S.P."/>
            <person name="Henske J.K."/>
            <person name="Solomon K.V."/>
            <person name="De Groot R."/>
            <person name="Kuo A."/>
            <person name="Mondo S.J."/>
            <person name="Salamov A.A."/>
            <person name="Labutti K."/>
            <person name="Zhao Z."/>
            <person name="Chiniquy J."/>
            <person name="Barry K."/>
            <person name="Brewer H.M."/>
            <person name="Purvine S.O."/>
            <person name="Wright A.T."/>
            <person name="Boxma B."/>
            <person name="Van Alen T."/>
            <person name="Hackstein J.H."/>
            <person name="Baker S.E."/>
            <person name="Grigoriev I.V."/>
            <person name="O'Malley M.A."/>
        </authorList>
    </citation>
    <scope>NUCLEOTIDE SEQUENCE [LARGE SCALE GENOMIC DNA]</scope>
    <source>
        <strain evidence="8">finn</strain>
    </source>
</reference>
<dbReference type="PANTHER" id="PTHR10663:SF333">
    <property type="entry name" value="PROTEIN MON2 HOMOLOG"/>
    <property type="match status" value="1"/>
</dbReference>
<name>A0A1Y1VL15_9FUNG</name>
<feature type="domain" description="Mon2/Sec7/BIG1-like dimerisation and cyclophilin-binding" evidence="6">
    <location>
        <begin position="4"/>
        <end position="181"/>
    </location>
</feature>
<dbReference type="Pfam" id="PF12783">
    <property type="entry name" value="Sec7-like_HUS"/>
    <property type="match status" value="1"/>
</dbReference>
<accession>A0A1Y1VL15</accession>
<evidence type="ECO:0000256" key="2">
    <source>
        <dbReference type="ARBA" id="ARBA00022448"/>
    </source>
</evidence>
<dbReference type="OrthoDB" id="294853at2759"/>
<keyword evidence="2" id="KW-0813">Transport</keyword>
<comment type="similarity">
    <text evidence="1">Belongs to the MON2 family.</text>
</comment>
<protein>
    <recommendedName>
        <fullName evidence="9">Protein MON2 homolog</fullName>
    </recommendedName>
</protein>
<evidence type="ECO:0000313" key="7">
    <source>
        <dbReference type="EMBL" id="ORX59158.1"/>
    </source>
</evidence>
<dbReference type="Pfam" id="PF16206">
    <property type="entry name" value="Mon2_C"/>
    <property type="match status" value="2"/>
</dbReference>
<dbReference type="Pfam" id="PF16213">
    <property type="entry name" value="DCB"/>
    <property type="match status" value="1"/>
</dbReference>
<keyword evidence="3" id="KW-0653">Protein transport</keyword>
<dbReference type="Proteomes" id="UP000193719">
    <property type="component" value="Unassembled WGS sequence"/>
</dbReference>
<evidence type="ECO:0000259" key="5">
    <source>
        <dbReference type="Pfam" id="PF16206"/>
    </source>
</evidence>
<reference evidence="7 8" key="2">
    <citation type="submission" date="2016-08" db="EMBL/GenBank/DDBJ databases">
        <title>Pervasive Adenine N6-methylation of Active Genes in Fungi.</title>
        <authorList>
            <consortium name="DOE Joint Genome Institute"/>
            <person name="Mondo S.J."/>
            <person name="Dannebaum R.O."/>
            <person name="Kuo R.C."/>
            <person name="Labutti K."/>
            <person name="Haridas S."/>
            <person name="Kuo A."/>
            <person name="Salamov A."/>
            <person name="Ahrendt S.R."/>
            <person name="Lipzen A."/>
            <person name="Sullivan W."/>
            <person name="Andreopoulos W.B."/>
            <person name="Clum A."/>
            <person name="Lindquist E."/>
            <person name="Daum C."/>
            <person name="Ramamoorthy G.K."/>
            <person name="Gryganskyi A."/>
            <person name="Culley D."/>
            <person name="Magnuson J.K."/>
            <person name="James T.Y."/>
            <person name="O'Malley M.A."/>
            <person name="Stajich J.E."/>
            <person name="Spatafora J.W."/>
            <person name="Visel A."/>
            <person name="Grigoriev I.V."/>
        </authorList>
    </citation>
    <scope>NUCLEOTIDE SEQUENCE [LARGE SCALE GENOMIC DNA]</scope>
    <source>
        <strain evidence="8">finn</strain>
    </source>
</reference>
<evidence type="ECO:0000259" key="4">
    <source>
        <dbReference type="Pfam" id="PF12783"/>
    </source>
</evidence>
<dbReference type="SUPFAM" id="SSF48371">
    <property type="entry name" value="ARM repeat"/>
    <property type="match status" value="1"/>
</dbReference>
<feature type="domain" description="Mon2 C-terminal" evidence="5">
    <location>
        <begin position="1237"/>
        <end position="1569"/>
    </location>
</feature>
<feature type="domain" description="Mon2/Sec7/BIG1-like HUS" evidence="4">
    <location>
        <begin position="213"/>
        <end position="367"/>
    </location>
</feature>
<keyword evidence="8" id="KW-1185">Reference proteome</keyword>
<comment type="caution">
    <text evidence="7">The sequence shown here is derived from an EMBL/GenBank/DDBJ whole genome shotgun (WGS) entry which is preliminary data.</text>
</comment>
<proteinExistence type="inferred from homology"/>
<evidence type="ECO:0000256" key="3">
    <source>
        <dbReference type="ARBA" id="ARBA00022927"/>
    </source>
</evidence>
<evidence type="ECO:0000313" key="8">
    <source>
        <dbReference type="Proteomes" id="UP000193719"/>
    </source>
</evidence>
<dbReference type="GO" id="GO:0005794">
    <property type="term" value="C:Golgi apparatus"/>
    <property type="evidence" value="ECO:0007669"/>
    <property type="project" value="UniProtKB-ARBA"/>
</dbReference>
<gene>
    <name evidence="7" type="ORF">BCR36DRAFT_317060</name>
</gene>
<evidence type="ECO:0000256" key="1">
    <source>
        <dbReference type="ARBA" id="ARBA00008144"/>
    </source>
</evidence>
<sequence>MNGLVLFLTNELINLSNEVRKKHPKIKESAEQLIYKLRSAQAANESTNNEQQFMEDVRKNPDLLLTFQLTCKTNEPKLINIALSCLQQLIMSRAIPKESFKNIIELLKDSLNAGFEIQLKVLQVLLSFFTVFTEVYGEDLYNALLICIFINNSKNPVVINTATATLNQLIVSIFEKVNREDKEKENGAIIETEDFEIKGEYGEVQIIQITKFAKDAYLIFRDLCLIINNEKTICFNSDVTIPKLSSLELIERILKVHYELFIKHIELRNIIKEKVCHFIINSITEKNDFSSTLRKNGILSIFFNHFMPFMVMECEILLSMIIKILESDVLPLWNRIMLMEILQEMCTNDQIIKFIYINYDCEDSSLNLFQDLIRVFNRIITSYKQTNNLSNIISQQLQRQSIDLPSLQNPEFSLKTCKPNIRCIDRYEKHDPPHIPDNYINYLGIKSILSIISSLAQNIKPLLDGDEKVDVNEKSVINNVYVVHEMANIAWSGILAAFSFIINLNTDEEIFNDVITGFSQFTIICAILKLSTPRNAFLTLLCKSIIPIESSNKQNDVTINKNNITMNGRNLKCLQALLDITKVIYNNFDDVTWYLILDTLQAANSLLYGSKVGGRLQITSNSNSVGNINKTANSISIAITAIGSSGGVSTDGNDQTLSYSAQLESRFNDLTIALDKFFENTKKLDENAFNDFINALSRMVCDSSGLAINDISNLSSKINIDGYSFSVSKLRYVILLNIKRVVSQESMNIWDLVMQRLIDTVHKPNLNITIRKEICNAINDILASAVQNINYKNEQSEIKILEPLKLLMKVRNQEFEENESSTDSENQTSWIIDIQKSCLETLNNILQTSGQNFVHGWNQIFSIINRVLINSMKLNEDEHKLSISNYQFHKSASLSLIRMVFPCLQLICSDFLSLLNPKDFYTCIETIALFGSQVEDLNISLTAIGLSWNLCDYLQTYKQEYESKQSVIEEEKSNDNKLKDVWTTRKSSLMIERDSEEYNNLSNINTYKAADSLWMLLLQKLSDLCSDSRPEVRTSALQTLFRTITMNGNQLSVQLWIEWIFCILFPLLKQLDELYEASIIEEDRKEKEKEMKYGKKRKSTLSINPIIKHWDETRSYTINSAIQCFKDYFDIINEFGEGFELAWKQFLKFIYEWITKSSQEVCISGLHSVKSFVDFSTSEEDSSRNEKLHQLFQEKLIDIWKLCIDIGNYFVQSSSKYMEDKEHPELLTSIYGSYTEQVLNAYVSVFPLLYSAIYDKLTLEDLKCLFDILTNVVLYHTYPVIGTRVLTYIGDKEAMYPFQSGVINIISLIIQNIKEEKFMDNRKQYINLIFSKLILYSKFFVWEDKRILVSYHSKKQVSDNIEEEEEEDILDIPYQYSYISFSSKAISLLIEFFDYNKDDLSIYNEPYYVDMLYALGIPMKLKYNCPKPESQKNTNNIWRMSIDAFNNYAINGLEAITSDNQNMTEEQKYNICETVINSIIKYFSKESTENVNPELIAEIEEYNKTNLKTFEKEFMLCLCQSNLSKETLVKYVKLIEEGSNNSSNDTKEIQNSTNQVFSSLCLNSLFEICDSNNSNDSTSLDAGEIVAPMLLNICEMTIKNYAKEFSYILPDDIPKYRTTEVDNILDRLFKLNFKDNILKITDNTNSQYPYRKNLLSGKSAHLFYLHSSLIECIGVMDKDIQSKVKLCLNRVGQELGL</sequence>
<feature type="domain" description="Mon2 C-terminal" evidence="5">
    <location>
        <begin position="910"/>
        <end position="1186"/>
    </location>
</feature>
<dbReference type="PANTHER" id="PTHR10663">
    <property type="entry name" value="GUANYL-NUCLEOTIDE EXCHANGE FACTOR"/>
    <property type="match status" value="1"/>
</dbReference>
<dbReference type="InterPro" id="IPR032817">
    <property type="entry name" value="Mon2_C"/>
</dbReference>
<dbReference type="InterPro" id="IPR032691">
    <property type="entry name" value="Mon2/Sec7/BIG1-like_HUS"/>
</dbReference>
<dbReference type="InterPro" id="IPR032629">
    <property type="entry name" value="DCB_dom"/>
</dbReference>
<evidence type="ECO:0000259" key="6">
    <source>
        <dbReference type="Pfam" id="PF16213"/>
    </source>
</evidence>
<evidence type="ECO:0008006" key="9">
    <source>
        <dbReference type="Google" id="ProtNLM"/>
    </source>
</evidence>
<dbReference type="STRING" id="1754191.A0A1Y1VL15"/>